<accession>A0A2H1VGM3</accession>
<reference evidence="2" key="1">
    <citation type="submission" date="2016-07" db="EMBL/GenBank/DDBJ databases">
        <authorList>
            <person name="Bretaudeau A."/>
        </authorList>
    </citation>
    <scope>NUCLEOTIDE SEQUENCE</scope>
    <source>
        <strain evidence="2">Rice</strain>
        <tissue evidence="2">Whole body</tissue>
    </source>
</reference>
<organism evidence="2">
    <name type="scientific">Spodoptera frugiperda</name>
    <name type="common">Fall armyworm</name>
    <dbReference type="NCBI Taxonomy" id="7108"/>
    <lineage>
        <taxon>Eukaryota</taxon>
        <taxon>Metazoa</taxon>
        <taxon>Ecdysozoa</taxon>
        <taxon>Arthropoda</taxon>
        <taxon>Hexapoda</taxon>
        <taxon>Insecta</taxon>
        <taxon>Pterygota</taxon>
        <taxon>Neoptera</taxon>
        <taxon>Endopterygota</taxon>
        <taxon>Lepidoptera</taxon>
        <taxon>Glossata</taxon>
        <taxon>Ditrysia</taxon>
        <taxon>Noctuoidea</taxon>
        <taxon>Noctuidae</taxon>
        <taxon>Amphipyrinae</taxon>
        <taxon>Spodoptera</taxon>
    </lineage>
</organism>
<evidence type="ECO:0000256" key="1">
    <source>
        <dbReference type="SAM" id="MobiDB-lite"/>
    </source>
</evidence>
<gene>
    <name evidence="2" type="ORF">SFRICE_033491</name>
</gene>
<sequence length="258" mass="28774">MTIDRNWIQGKPTLNNACVMFCRVRLPEAQLCPFPIPDSPTKLKFLTHKRPATPLVFQVSMGGGDQVIRGKSSNYFSRLGRGERVCQDSYCLKTTPFLLLHIEPESRGSFLRGENYPMTSPALGEARDSVRLKLSKNHPVPTPAFRAGNPLGSPQEDRSYRMSVGENNPMTSLALGEATGSVRLLLTKNHPVPTPAFQAGAPVNPLGSPKLRIRHQPYWRKEEWKKGKEAFALKCDDHGWNLNVNLVMVLLPTLMCKA</sequence>
<protein>
    <submittedName>
        <fullName evidence="2">SFRICE_033491</fullName>
    </submittedName>
</protein>
<evidence type="ECO:0000313" key="2">
    <source>
        <dbReference type="EMBL" id="SOQ39967.1"/>
    </source>
</evidence>
<feature type="region of interest" description="Disordered" evidence="1">
    <location>
        <begin position="138"/>
        <end position="157"/>
    </location>
</feature>
<proteinExistence type="predicted"/>
<name>A0A2H1VGM3_SPOFR</name>
<dbReference type="AlphaFoldDB" id="A0A2H1VGM3"/>
<dbReference type="EMBL" id="ODYU01002455">
    <property type="protein sequence ID" value="SOQ39967.1"/>
    <property type="molecule type" value="Genomic_DNA"/>
</dbReference>